<comment type="caution">
    <text evidence="1">The sequence shown here is derived from an EMBL/GenBank/DDBJ whole genome shotgun (WGS) entry which is preliminary data.</text>
</comment>
<evidence type="ECO:0000313" key="1">
    <source>
        <dbReference type="EMBL" id="KAG5548283.1"/>
    </source>
</evidence>
<dbReference type="AlphaFoldDB" id="A0AAV6K7L5"/>
<keyword evidence="2" id="KW-1185">Reference proteome</keyword>
<name>A0AAV6K7L5_9ERIC</name>
<dbReference type="PANTHER" id="PTHR35699:SF1">
    <property type="entry name" value="F2J10.10 PROTEIN"/>
    <property type="match status" value="1"/>
</dbReference>
<gene>
    <name evidence="1" type="ORF">RHGRI_013847</name>
</gene>
<proteinExistence type="predicted"/>
<reference evidence="1" key="1">
    <citation type="submission" date="2020-08" db="EMBL/GenBank/DDBJ databases">
        <title>Plant Genome Project.</title>
        <authorList>
            <person name="Zhang R.-G."/>
        </authorList>
    </citation>
    <scope>NUCLEOTIDE SEQUENCE</scope>
    <source>
        <strain evidence="1">WSP0</strain>
        <tissue evidence="1">Leaf</tissue>
    </source>
</reference>
<protein>
    <submittedName>
        <fullName evidence="1">Uncharacterized protein</fullName>
    </submittedName>
</protein>
<dbReference type="EMBL" id="JACTNZ010000005">
    <property type="protein sequence ID" value="KAG5548283.1"/>
    <property type="molecule type" value="Genomic_DNA"/>
</dbReference>
<accession>A0AAV6K7L5</accession>
<evidence type="ECO:0000313" key="2">
    <source>
        <dbReference type="Proteomes" id="UP000823749"/>
    </source>
</evidence>
<dbReference type="Proteomes" id="UP000823749">
    <property type="component" value="Chromosome 5"/>
</dbReference>
<dbReference type="PANTHER" id="PTHR35699">
    <property type="entry name" value="F2J10.10 PROTEIN"/>
    <property type="match status" value="1"/>
</dbReference>
<organism evidence="1 2">
    <name type="scientific">Rhododendron griersonianum</name>
    <dbReference type="NCBI Taxonomy" id="479676"/>
    <lineage>
        <taxon>Eukaryota</taxon>
        <taxon>Viridiplantae</taxon>
        <taxon>Streptophyta</taxon>
        <taxon>Embryophyta</taxon>
        <taxon>Tracheophyta</taxon>
        <taxon>Spermatophyta</taxon>
        <taxon>Magnoliopsida</taxon>
        <taxon>eudicotyledons</taxon>
        <taxon>Gunneridae</taxon>
        <taxon>Pentapetalae</taxon>
        <taxon>asterids</taxon>
        <taxon>Ericales</taxon>
        <taxon>Ericaceae</taxon>
        <taxon>Ericoideae</taxon>
        <taxon>Rhodoreae</taxon>
        <taxon>Rhododendron</taxon>
    </lineage>
</organism>
<sequence length="329" mass="36475">MVTEVKVGSRLQIPPVAMTVPRVGILHEVSRPRMARGCGCSHPAWARGLGLAVSASAPGSPLGPAVKFQGPWARGLRLEAWAHSLSLGLGLTIWSNGYIQRPRPAVKSRGEEPPESLFMKELKKRGMTPISLLEESNRSIFWDDEMKFKEEERGYSKRNAVTTDYEKGLYAESEPSTALNSGLKSQHRNMYPVILLKQVLPERGYEELPCIVCAPFGLDSPIWTFAIPWRNVLLDILAVDLHNSGILLCSILSCDLMGISHDRGSYEVCNLEVLSRRNCGPEVRFFDLDVEYCGSAFVHDGSAITLPQYVDPYALLEDEMISQTASLVN</sequence>